<evidence type="ECO:0000256" key="2">
    <source>
        <dbReference type="ARBA" id="ARBA00022692"/>
    </source>
</evidence>
<keyword evidence="3 8" id="KW-0732">Signal</keyword>
<dbReference type="PANTHER" id="PTHR12640">
    <property type="entry name" value="RIBOPHORIN II"/>
    <property type="match status" value="1"/>
</dbReference>
<dbReference type="OrthoDB" id="432292at2759"/>
<evidence type="ECO:0000256" key="4">
    <source>
        <dbReference type="ARBA" id="ARBA00022824"/>
    </source>
</evidence>
<feature type="signal peptide" evidence="8">
    <location>
        <begin position="1"/>
        <end position="20"/>
    </location>
</feature>
<accession>A0A4U0TNT9</accession>
<evidence type="ECO:0000313" key="11">
    <source>
        <dbReference type="Proteomes" id="UP000308549"/>
    </source>
</evidence>
<evidence type="ECO:0000256" key="1">
    <source>
        <dbReference type="ARBA" id="ARBA00004477"/>
    </source>
</evidence>
<evidence type="ECO:0000256" key="6">
    <source>
        <dbReference type="ARBA" id="ARBA00023136"/>
    </source>
</evidence>
<dbReference type="InterPro" id="IPR056790">
    <property type="entry name" value="Ribophorin_II_C"/>
</dbReference>
<keyword evidence="11" id="KW-1185">Reference proteome</keyword>
<dbReference type="GO" id="GO:0008250">
    <property type="term" value="C:oligosaccharyltransferase complex"/>
    <property type="evidence" value="ECO:0007669"/>
    <property type="project" value="InterPro"/>
</dbReference>
<protein>
    <recommendedName>
        <fullName evidence="9">Ribophorin II C-terminal domain-containing protein</fullName>
    </recommendedName>
</protein>
<keyword evidence="2 7" id="KW-0812">Transmembrane</keyword>
<reference evidence="10 11" key="1">
    <citation type="submission" date="2017-03" db="EMBL/GenBank/DDBJ databases">
        <title>Genomes of endolithic fungi from Antarctica.</title>
        <authorList>
            <person name="Coleine C."/>
            <person name="Masonjones S."/>
            <person name="Stajich J.E."/>
        </authorList>
    </citation>
    <scope>NUCLEOTIDE SEQUENCE [LARGE SCALE GENOMIC DNA]</scope>
    <source>
        <strain evidence="10 11">CCFEE 6315</strain>
    </source>
</reference>
<keyword evidence="4" id="KW-0256">Endoplasmic reticulum</keyword>
<sequence length="289" mass="30195">MKLLPSVAVAALSLTTAVAAVGWSFEDATLTVQAKSSGVGGAVKEKLSPESPLSDPVTLSASDSLKIVLTATEGTTGRRPHQAFLTLHEPTTGLVESFPFSLKDNGKGKVEFTPKDLPYQLASPPSGVALQASILIASFGTSAPYNHATFTLTLPPSPNEPLTAPETPERYAAKPEIHHQFRAGPAQPPRLLSTLFTFAILATLPVLLIVTTALGGNLGHVSAAFGAAPVAHGVFVGSLLAMEGVFFAYYIGWNLFQTLPVAGVVGIVAFVSGGRALTEVQERRVKGER</sequence>
<name>A0A4U0TNT9_9PEZI</name>
<proteinExistence type="predicted"/>
<feature type="chain" id="PRO_5044211150" description="Ribophorin II C-terminal domain-containing protein" evidence="8">
    <location>
        <begin position="21"/>
        <end position="289"/>
    </location>
</feature>
<evidence type="ECO:0000256" key="5">
    <source>
        <dbReference type="ARBA" id="ARBA00022989"/>
    </source>
</evidence>
<feature type="transmembrane region" description="Helical" evidence="7">
    <location>
        <begin position="258"/>
        <end position="277"/>
    </location>
</feature>
<feature type="transmembrane region" description="Helical" evidence="7">
    <location>
        <begin position="195"/>
        <end position="218"/>
    </location>
</feature>
<gene>
    <name evidence="10" type="ORF">B0A50_07291</name>
</gene>
<dbReference type="Pfam" id="PF25147">
    <property type="entry name" value="Ribophorin_II_C"/>
    <property type="match status" value="1"/>
</dbReference>
<comment type="caution">
    <text evidence="10">The sequence shown here is derived from an EMBL/GenBank/DDBJ whole genome shotgun (WGS) entry which is preliminary data.</text>
</comment>
<comment type="subcellular location">
    <subcellularLocation>
        <location evidence="1">Endoplasmic reticulum membrane</location>
        <topology evidence="1">Multi-pass membrane protein</topology>
    </subcellularLocation>
</comment>
<dbReference type="AlphaFoldDB" id="A0A4U0TNT9"/>
<organism evidence="10 11">
    <name type="scientific">Salinomyces thailandicus</name>
    <dbReference type="NCBI Taxonomy" id="706561"/>
    <lineage>
        <taxon>Eukaryota</taxon>
        <taxon>Fungi</taxon>
        <taxon>Dikarya</taxon>
        <taxon>Ascomycota</taxon>
        <taxon>Pezizomycotina</taxon>
        <taxon>Dothideomycetes</taxon>
        <taxon>Dothideomycetidae</taxon>
        <taxon>Mycosphaerellales</taxon>
        <taxon>Teratosphaeriaceae</taxon>
        <taxon>Salinomyces</taxon>
    </lineage>
</organism>
<keyword evidence="5 7" id="KW-1133">Transmembrane helix</keyword>
<dbReference type="GO" id="GO:0006487">
    <property type="term" value="P:protein N-linked glycosylation"/>
    <property type="evidence" value="ECO:0007669"/>
    <property type="project" value="TreeGrafter"/>
</dbReference>
<evidence type="ECO:0000259" key="9">
    <source>
        <dbReference type="Pfam" id="PF25147"/>
    </source>
</evidence>
<keyword evidence="6 7" id="KW-0472">Membrane</keyword>
<dbReference type="Proteomes" id="UP000308549">
    <property type="component" value="Unassembled WGS sequence"/>
</dbReference>
<feature type="domain" description="Ribophorin II C-terminal" evidence="9">
    <location>
        <begin position="181"/>
        <end position="284"/>
    </location>
</feature>
<evidence type="ECO:0000256" key="7">
    <source>
        <dbReference type="SAM" id="Phobius"/>
    </source>
</evidence>
<evidence type="ECO:0000313" key="10">
    <source>
        <dbReference type="EMBL" id="TKA23415.1"/>
    </source>
</evidence>
<evidence type="ECO:0000256" key="8">
    <source>
        <dbReference type="SAM" id="SignalP"/>
    </source>
</evidence>
<dbReference type="EMBL" id="NAJL01000056">
    <property type="protein sequence ID" value="TKA23415.1"/>
    <property type="molecule type" value="Genomic_DNA"/>
</dbReference>
<dbReference type="PANTHER" id="PTHR12640:SF0">
    <property type="entry name" value="DOLICHYL-DIPHOSPHOOLIGOSACCHARIDE--PROTEIN GLYCOSYLTRANSFERASE SUBUNIT 2"/>
    <property type="match status" value="1"/>
</dbReference>
<dbReference type="InterPro" id="IPR008814">
    <property type="entry name" value="Swp1"/>
</dbReference>
<dbReference type="UniPathway" id="UPA00378"/>
<feature type="transmembrane region" description="Helical" evidence="7">
    <location>
        <begin position="230"/>
        <end position="252"/>
    </location>
</feature>
<evidence type="ECO:0000256" key="3">
    <source>
        <dbReference type="ARBA" id="ARBA00022729"/>
    </source>
</evidence>